<reference evidence="1 2" key="1">
    <citation type="submission" date="2017-08" db="EMBL/GenBank/DDBJ databases">
        <title>The whole genome shortgun sequences of strain Leeuwenhoekiella nanhaiensis G18 from the South China Sea.</title>
        <authorList>
            <person name="Liu Q."/>
        </authorList>
    </citation>
    <scope>NUCLEOTIDE SEQUENCE [LARGE SCALE GENOMIC DNA]</scope>
    <source>
        <strain evidence="1 2">G18</strain>
    </source>
</reference>
<dbReference type="Proteomes" id="UP000229433">
    <property type="component" value="Unassembled WGS sequence"/>
</dbReference>
<protein>
    <submittedName>
        <fullName evidence="1">GxxExxY protein</fullName>
    </submittedName>
</protein>
<comment type="caution">
    <text evidence="1">The sequence shown here is derived from an EMBL/GenBank/DDBJ whole genome shotgun (WGS) entry which is preliminary data.</text>
</comment>
<dbReference type="AlphaFoldDB" id="A0A2G1VNF4"/>
<dbReference type="OrthoDB" id="9806869at2"/>
<dbReference type="InterPro" id="IPR026350">
    <property type="entry name" value="GxxExxY"/>
</dbReference>
<dbReference type="Pfam" id="PF13366">
    <property type="entry name" value="PDDEXK_3"/>
    <property type="match status" value="1"/>
</dbReference>
<gene>
    <name evidence="1" type="ORF">CJ305_15765</name>
</gene>
<evidence type="ECO:0000313" key="1">
    <source>
        <dbReference type="EMBL" id="PHQ28292.1"/>
    </source>
</evidence>
<proteinExistence type="predicted"/>
<dbReference type="EMBL" id="NQXA01000016">
    <property type="protein sequence ID" value="PHQ28292.1"/>
    <property type="molecule type" value="Genomic_DNA"/>
</dbReference>
<sequence length="136" mass="15593">MGKLIYEEESYAILGACMQVHKTLGAGFLESVYQEALSREFINRNVPFRSQEKLEVFYEDQKLKKFFKADFICYEHIVVELKATALLAESMIAQTINYLKASRFELGLLINFGAKSLTWKRLINTPAICDNPDKSV</sequence>
<name>A0A2G1VNF4_9FLAO</name>
<dbReference type="RefSeq" id="WP_099647267.1">
    <property type="nucleotide sequence ID" value="NZ_KZ319298.1"/>
</dbReference>
<organism evidence="1 2">
    <name type="scientific">Leeuwenhoekiella nanhaiensis</name>
    <dbReference type="NCBI Taxonomy" id="1655491"/>
    <lineage>
        <taxon>Bacteria</taxon>
        <taxon>Pseudomonadati</taxon>
        <taxon>Bacteroidota</taxon>
        <taxon>Flavobacteriia</taxon>
        <taxon>Flavobacteriales</taxon>
        <taxon>Flavobacteriaceae</taxon>
        <taxon>Leeuwenhoekiella</taxon>
    </lineage>
</organism>
<keyword evidence="2" id="KW-1185">Reference proteome</keyword>
<dbReference type="NCBIfam" id="TIGR04256">
    <property type="entry name" value="GxxExxY"/>
    <property type="match status" value="1"/>
</dbReference>
<evidence type="ECO:0000313" key="2">
    <source>
        <dbReference type="Proteomes" id="UP000229433"/>
    </source>
</evidence>
<accession>A0A2G1VNF4</accession>